<dbReference type="InterPro" id="IPR027474">
    <property type="entry name" value="L-asparaginase_N"/>
</dbReference>
<dbReference type="AlphaFoldDB" id="A0A9P8VZL5"/>
<evidence type="ECO:0000313" key="9">
    <source>
        <dbReference type="Proteomes" id="UP000777438"/>
    </source>
</evidence>
<dbReference type="Gene3D" id="3.40.50.1170">
    <property type="entry name" value="L-asparaginase, N-terminal domain"/>
    <property type="match status" value="1"/>
</dbReference>
<evidence type="ECO:0000256" key="2">
    <source>
        <dbReference type="PIRSR" id="PIRSR001220-1"/>
    </source>
</evidence>
<dbReference type="EC" id="3.5.1.1" evidence="1"/>
<dbReference type="EMBL" id="JAGPYM010000022">
    <property type="protein sequence ID" value="KAH6883858.1"/>
    <property type="molecule type" value="Genomic_DNA"/>
</dbReference>
<dbReference type="PIRSF" id="PIRSF500176">
    <property type="entry name" value="L_ASNase"/>
    <property type="match status" value="1"/>
</dbReference>
<dbReference type="PIRSF" id="PIRSF001220">
    <property type="entry name" value="L-ASNase_gatD"/>
    <property type="match status" value="1"/>
</dbReference>
<comment type="caution">
    <text evidence="8">The sequence shown here is derived from an EMBL/GenBank/DDBJ whole genome shotgun (WGS) entry which is preliminary data.</text>
</comment>
<keyword evidence="5" id="KW-0732">Signal</keyword>
<dbReference type="PROSITE" id="PS00144">
    <property type="entry name" value="ASN_GLN_ASE_1"/>
    <property type="match status" value="1"/>
</dbReference>
<gene>
    <name evidence="8" type="ORF">B0T10DRAFT_463219</name>
</gene>
<dbReference type="Gene3D" id="3.40.50.40">
    <property type="match status" value="1"/>
</dbReference>
<feature type="active site" description="O-isoaspartyl threonine intermediate" evidence="2">
    <location>
        <position position="52"/>
    </location>
</feature>
<organism evidence="8 9">
    <name type="scientific">Thelonectria olida</name>
    <dbReference type="NCBI Taxonomy" id="1576542"/>
    <lineage>
        <taxon>Eukaryota</taxon>
        <taxon>Fungi</taxon>
        <taxon>Dikarya</taxon>
        <taxon>Ascomycota</taxon>
        <taxon>Pezizomycotina</taxon>
        <taxon>Sordariomycetes</taxon>
        <taxon>Hypocreomycetidae</taxon>
        <taxon>Hypocreales</taxon>
        <taxon>Nectriaceae</taxon>
        <taxon>Thelonectria</taxon>
    </lineage>
</organism>
<evidence type="ECO:0000259" key="7">
    <source>
        <dbReference type="Pfam" id="PF17763"/>
    </source>
</evidence>
<dbReference type="PANTHER" id="PTHR11707:SF28">
    <property type="entry name" value="60 KDA LYSOPHOSPHOLIPASE"/>
    <property type="match status" value="1"/>
</dbReference>
<sequence length="362" mass="38777">MRPSCLTWFFLPYLMPLIILVGYDRHPLYDAIEPSEETGPLPNITIIATGGTVAGATNSSEKTTDYKAGAIHIGALTRDIDVAWRNHANVHHDQFMNVDSININLSLAISLSQHVTKAANNPYIQGMVITHGTDLMSEMAMFLGLTVTSNKPVVMTGAIRPHTAFSADGPGHIVAAVKTAATTGWSSEGREVVIAIQDKIMAPWGTKKENNRFLPGPRSLLGDIKDFEPFFRWLPGPCAPMKFDLSGLSPETPMPEVVILQAHQDFPAYLVEAAIAKGAKGMVLVGYGDGYWPAASAEEIKKLVNKNNVVVAFASEGRSEYVANARIGAGIPGGTGARVSFGSSCSFYFGLGLLKKKCGGLS</sequence>
<dbReference type="Pfam" id="PF17763">
    <property type="entry name" value="Asparaginase_C"/>
    <property type="match status" value="1"/>
</dbReference>
<dbReference type="SUPFAM" id="SSF53774">
    <property type="entry name" value="Glutaminase/Asparaginase"/>
    <property type="match status" value="1"/>
</dbReference>
<dbReference type="InterPro" id="IPR006034">
    <property type="entry name" value="Asparaginase/glutaminase-like"/>
</dbReference>
<evidence type="ECO:0000256" key="3">
    <source>
        <dbReference type="PIRSR" id="PIRSR001220-2"/>
    </source>
</evidence>
<dbReference type="PRINTS" id="PR00139">
    <property type="entry name" value="ASNGLNASE"/>
</dbReference>
<dbReference type="Proteomes" id="UP000777438">
    <property type="component" value="Unassembled WGS sequence"/>
</dbReference>
<evidence type="ECO:0000259" key="6">
    <source>
        <dbReference type="Pfam" id="PF00710"/>
    </source>
</evidence>
<evidence type="ECO:0000313" key="8">
    <source>
        <dbReference type="EMBL" id="KAH6883858.1"/>
    </source>
</evidence>
<dbReference type="InterPro" id="IPR036152">
    <property type="entry name" value="Asp/glu_Ase-like_sf"/>
</dbReference>
<feature type="active site" evidence="4">
    <location>
        <position position="52"/>
    </location>
</feature>
<reference evidence="8 9" key="1">
    <citation type="journal article" date="2021" name="Nat. Commun.">
        <title>Genetic determinants of endophytism in the Arabidopsis root mycobiome.</title>
        <authorList>
            <person name="Mesny F."/>
            <person name="Miyauchi S."/>
            <person name="Thiergart T."/>
            <person name="Pickel B."/>
            <person name="Atanasova L."/>
            <person name="Karlsson M."/>
            <person name="Huettel B."/>
            <person name="Barry K.W."/>
            <person name="Haridas S."/>
            <person name="Chen C."/>
            <person name="Bauer D."/>
            <person name="Andreopoulos W."/>
            <person name="Pangilinan J."/>
            <person name="LaButti K."/>
            <person name="Riley R."/>
            <person name="Lipzen A."/>
            <person name="Clum A."/>
            <person name="Drula E."/>
            <person name="Henrissat B."/>
            <person name="Kohler A."/>
            <person name="Grigoriev I.V."/>
            <person name="Martin F.M."/>
            <person name="Hacquard S."/>
        </authorList>
    </citation>
    <scope>NUCLEOTIDE SEQUENCE [LARGE SCALE GENOMIC DNA]</scope>
    <source>
        <strain evidence="8 9">MPI-CAGE-CH-0241</strain>
    </source>
</reference>
<dbReference type="InterPro" id="IPR037152">
    <property type="entry name" value="L-asparaginase_N_sf"/>
</dbReference>
<protein>
    <recommendedName>
        <fullName evidence="1">asparaginase</fullName>
        <ecNumber evidence="1">3.5.1.1</ecNumber>
    </recommendedName>
</protein>
<evidence type="ECO:0000256" key="1">
    <source>
        <dbReference type="ARBA" id="ARBA00012920"/>
    </source>
</evidence>
<dbReference type="PROSITE" id="PS51732">
    <property type="entry name" value="ASN_GLN_ASE_3"/>
    <property type="match status" value="1"/>
</dbReference>
<dbReference type="InterPro" id="IPR040919">
    <property type="entry name" value="Asparaginase_C"/>
</dbReference>
<feature type="binding site" evidence="3">
    <location>
        <position position="100"/>
    </location>
    <ligand>
        <name>substrate</name>
    </ligand>
</feature>
<feature type="signal peptide" evidence="5">
    <location>
        <begin position="1"/>
        <end position="20"/>
    </location>
</feature>
<dbReference type="OrthoDB" id="5091939at2759"/>
<dbReference type="InterPro" id="IPR020827">
    <property type="entry name" value="Asparaginase/glutaminase_AS1"/>
</dbReference>
<evidence type="ECO:0000256" key="4">
    <source>
        <dbReference type="PROSITE-ProRule" id="PRU10099"/>
    </source>
</evidence>
<dbReference type="InterPro" id="IPR027473">
    <property type="entry name" value="L-asparaginase_C"/>
</dbReference>
<name>A0A9P8VZL5_9HYPO</name>
<proteinExistence type="predicted"/>
<feature type="binding site" evidence="3">
    <location>
        <begin position="133"/>
        <end position="134"/>
    </location>
    <ligand>
        <name>substrate</name>
    </ligand>
</feature>
<accession>A0A9P8VZL5</accession>
<evidence type="ECO:0000256" key="5">
    <source>
        <dbReference type="SAM" id="SignalP"/>
    </source>
</evidence>
<dbReference type="GO" id="GO:0006528">
    <property type="term" value="P:asparagine metabolic process"/>
    <property type="evidence" value="ECO:0007669"/>
    <property type="project" value="UniProtKB-ARBA"/>
</dbReference>
<keyword evidence="9" id="KW-1185">Reference proteome</keyword>
<dbReference type="Pfam" id="PF00710">
    <property type="entry name" value="Asparaginase"/>
    <property type="match status" value="1"/>
</dbReference>
<feature type="chain" id="PRO_5040484653" description="asparaginase" evidence="5">
    <location>
        <begin position="21"/>
        <end position="362"/>
    </location>
</feature>
<feature type="domain" description="Asparaginase/glutaminase C-terminal" evidence="7">
    <location>
        <begin position="257"/>
        <end position="326"/>
    </location>
</feature>
<dbReference type="SMART" id="SM00870">
    <property type="entry name" value="Asparaginase"/>
    <property type="match status" value="1"/>
</dbReference>
<feature type="domain" description="L-asparaginase N-terminal" evidence="6">
    <location>
        <begin position="43"/>
        <end position="210"/>
    </location>
</feature>
<dbReference type="GO" id="GO:0004067">
    <property type="term" value="F:asparaginase activity"/>
    <property type="evidence" value="ECO:0007669"/>
    <property type="project" value="UniProtKB-UniRule"/>
</dbReference>
<dbReference type="PANTHER" id="PTHR11707">
    <property type="entry name" value="L-ASPARAGINASE"/>
    <property type="match status" value="1"/>
</dbReference>